<reference evidence="1 2" key="1">
    <citation type="journal article" date="2018" name="Nat. Genet.">
        <title>The Rosa genome provides new insights in the design of modern roses.</title>
        <authorList>
            <person name="Bendahmane M."/>
        </authorList>
    </citation>
    <scope>NUCLEOTIDE SEQUENCE [LARGE SCALE GENOMIC DNA]</scope>
    <source>
        <strain evidence="2">cv. Old Blush</strain>
    </source>
</reference>
<dbReference type="EMBL" id="PDCK01000042">
    <property type="protein sequence ID" value="PRQ38842.1"/>
    <property type="molecule type" value="Genomic_DNA"/>
</dbReference>
<gene>
    <name evidence="1" type="ORF">RchiOBHm_Chr4g0418431</name>
</gene>
<sequence>MRVLALRRSLLMYESLKNLIEEMWPNGHDQFCTVISMLKQLEELKDMINLMILDSYGLEDKSNSILESKTLLRLMKYMPPPSKDYTTGLTAHTE</sequence>
<keyword evidence="2" id="KW-1185">Reference proteome</keyword>
<name>A0A2P6QXC2_ROSCH</name>
<accession>A0A2P6QXC2</accession>
<organism evidence="1 2">
    <name type="scientific">Rosa chinensis</name>
    <name type="common">China rose</name>
    <dbReference type="NCBI Taxonomy" id="74649"/>
    <lineage>
        <taxon>Eukaryota</taxon>
        <taxon>Viridiplantae</taxon>
        <taxon>Streptophyta</taxon>
        <taxon>Embryophyta</taxon>
        <taxon>Tracheophyta</taxon>
        <taxon>Spermatophyta</taxon>
        <taxon>Magnoliopsida</taxon>
        <taxon>eudicotyledons</taxon>
        <taxon>Gunneridae</taxon>
        <taxon>Pentapetalae</taxon>
        <taxon>rosids</taxon>
        <taxon>fabids</taxon>
        <taxon>Rosales</taxon>
        <taxon>Rosaceae</taxon>
        <taxon>Rosoideae</taxon>
        <taxon>Rosoideae incertae sedis</taxon>
        <taxon>Rosa</taxon>
    </lineage>
</organism>
<evidence type="ECO:0000313" key="2">
    <source>
        <dbReference type="Proteomes" id="UP000238479"/>
    </source>
</evidence>
<dbReference type="Gramene" id="PRQ38842">
    <property type="protein sequence ID" value="PRQ38842"/>
    <property type="gene ID" value="RchiOBHm_Chr4g0418431"/>
</dbReference>
<proteinExistence type="predicted"/>
<evidence type="ECO:0000313" key="1">
    <source>
        <dbReference type="EMBL" id="PRQ38842.1"/>
    </source>
</evidence>
<dbReference type="SUPFAM" id="SSF51197">
    <property type="entry name" value="Clavaminate synthase-like"/>
    <property type="match status" value="1"/>
</dbReference>
<comment type="caution">
    <text evidence="1">The sequence shown here is derived from an EMBL/GenBank/DDBJ whole genome shotgun (WGS) entry which is preliminary data.</text>
</comment>
<protein>
    <submittedName>
        <fullName evidence="1">Putative isopenicillin N synthase</fullName>
    </submittedName>
</protein>
<dbReference type="Proteomes" id="UP000238479">
    <property type="component" value="Chromosome 4"/>
</dbReference>
<dbReference type="AlphaFoldDB" id="A0A2P6QXC2"/>
<dbReference type="OMA" id="NLIEEMW"/>